<dbReference type="SUPFAM" id="SSF55961">
    <property type="entry name" value="Bet v1-like"/>
    <property type="match status" value="1"/>
</dbReference>
<dbReference type="AlphaFoldDB" id="A0A1I2BZI1"/>
<keyword evidence="2" id="KW-1185">Reference proteome</keyword>
<dbReference type="EMBL" id="FONN01000004">
    <property type="protein sequence ID" value="SFE60720.1"/>
    <property type="molecule type" value="Genomic_DNA"/>
</dbReference>
<proteinExistence type="predicted"/>
<dbReference type="InterPro" id="IPR023393">
    <property type="entry name" value="START-like_dom_sf"/>
</dbReference>
<dbReference type="RefSeq" id="WP_046232497.1">
    <property type="nucleotide sequence ID" value="NZ_FONN01000004.1"/>
</dbReference>
<gene>
    <name evidence="1" type="ORF">SAMN04487969_104136</name>
</gene>
<sequence length="205" mass="23962">MHTYNEVTMRCEPQTAFQYARKIENWPQLLPHYRQIQFRYGGSERGGLVRMAAVRPFKRFQWPVWWESEMVVNEEELIVGYRHVRGVTKGMEVEWRIVPAGEKVSVSIVHRWNSPPWSRRLFAGFIGNRFVYAIAERTLQGLKQQAELEAALAAKKQAIQEELPDSRQWTDLQWEALREQLAEQFASEAAEQAIFQQREAGGRNG</sequence>
<evidence type="ECO:0000313" key="2">
    <source>
        <dbReference type="Proteomes" id="UP000183410"/>
    </source>
</evidence>
<protein>
    <submittedName>
        <fullName evidence="1">Polyketide cyclase / dehydrase and lipid transport</fullName>
    </submittedName>
</protein>
<evidence type="ECO:0000313" key="1">
    <source>
        <dbReference type="EMBL" id="SFE60720.1"/>
    </source>
</evidence>
<accession>A0A1I2BZI1</accession>
<dbReference type="InterPro" id="IPR019587">
    <property type="entry name" value="Polyketide_cyclase/dehydratase"/>
</dbReference>
<name>A0A1I2BZI1_9BACL</name>
<dbReference type="OrthoDB" id="3078511at2"/>
<dbReference type="Pfam" id="PF10604">
    <property type="entry name" value="Polyketide_cyc2"/>
    <property type="match status" value="1"/>
</dbReference>
<reference evidence="2" key="1">
    <citation type="submission" date="2016-10" db="EMBL/GenBank/DDBJ databases">
        <authorList>
            <person name="Varghese N."/>
            <person name="Submissions S."/>
        </authorList>
    </citation>
    <scope>NUCLEOTIDE SEQUENCE [LARGE SCALE GENOMIC DNA]</scope>
    <source>
        <strain evidence="2">CGMCC 1.10223</strain>
    </source>
</reference>
<dbReference type="Proteomes" id="UP000183410">
    <property type="component" value="Unassembled WGS sequence"/>
</dbReference>
<organism evidence="1 2">
    <name type="scientific">Paenibacillus algorifonticola</name>
    <dbReference type="NCBI Taxonomy" id="684063"/>
    <lineage>
        <taxon>Bacteria</taxon>
        <taxon>Bacillati</taxon>
        <taxon>Bacillota</taxon>
        <taxon>Bacilli</taxon>
        <taxon>Bacillales</taxon>
        <taxon>Paenibacillaceae</taxon>
        <taxon>Paenibacillus</taxon>
    </lineage>
</organism>
<dbReference type="Gene3D" id="3.30.530.20">
    <property type="match status" value="1"/>
</dbReference>